<dbReference type="EMBL" id="CP012670">
    <property type="protein sequence ID" value="AUX25005.1"/>
    <property type="molecule type" value="Genomic_DNA"/>
</dbReference>
<feature type="region of interest" description="Disordered" evidence="1">
    <location>
        <begin position="1"/>
        <end position="31"/>
    </location>
</feature>
<dbReference type="AlphaFoldDB" id="A0A4P2Q6E9"/>
<organism evidence="2 3">
    <name type="scientific">Sorangium cellulosum</name>
    <name type="common">Polyangium cellulosum</name>
    <dbReference type="NCBI Taxonomy" id="56"/>
    <lineage>
        <taxon>Bacteria</taxon>
        <taxon>Pseudomonadati</taxon>
        <taxon>Myxococcota</taxon>
        <taxon>Polyangia</taxon>
        <taxon>Polyangiales</taxon>
        <taxon>Polyangiaceae</taxon>
        <taxon>Sorangium</taxon>
    </lineage>
</organism>
<feature type="compositionally biased region" description="Basic residues" evidence="1">
    <location>
        <begin position="22"/>
        <end position="31"/>
    </location>
</feature>
<proteinExistence type="predicted"/>
<accession>A0A4P2Q6E9</accession>
<name>A0A4P2Q6E9_SORCE</name>
<dbReference type="Proteomes" id="UP000295781">
    <property type="component" value="Chromosome"/>
</dbReference>
<sequence length="180" mass="19233">MRQRHLSGSAPGWNPLAAPRRSSPRRRRHLQPRVGQVLVPFDRVRTSREHTPQRVERQLAVREPTLGRDVGVAGGNDHQASRQSSTCGTTLALGAGDGLHGAADLVFRVAGLSLSAEGVVRHAEGDLREGEIDVGGPMRCFNGLAICGCLLDGLKVAARQELATSSCRVEHGCCSAAFVR</sequence>
<protein>
    <submittedName>
        <fullName evidence="2">Uncharacterized protein</fullName>
    </submittedName>
</protein>
<evidence type="ECO:0000313" key="2">
    <source>
        <dbReference type="EMBL" id="AUX25005.1"/>
    </source>
</evidence>
<evidence type="ECO:0000313" key="3">
    <source>
        <dbReference type="Proteomes" id="UP000295781"/>
    </source>
</evidence>
<reference evidence="2 3" key="1">
    <citation type="submission" date="2015-09" db="EMBL/GenBank/DDBJ databases">
        <title>Sorangium comparison.</title>
        <authorList>
            <person name="Zaburannyi N."/>
            <person name="Bunk B."/>
            <person name="Overmann J."/>
            <person name="Mueller R."/>
        </authorList>
    </citation>
    <scope>NUCLEOTIDE SEQUENCE [LARGE SCALE GENOMIC DNA]</scope>
    <source>
        <strain evidence="2 3">So ceGT47</strain>
    </source>
</reference>
<gene>
    <name evidence="2" type="ORF">SOCEGT47_055460</name>
</gene>
<evidence type="ECO:0000256" key="1">
    <source>
        <dbReference type="SAM" id="MobiDB-lite"/>
    </source>
</evidence>